<dbReference type="Proteomes" id="UP000015001">
    <property type="component" value="Unassembled WGS sequence"/>
</dbReference>
<dbReference type="HOGENOM" id="CLU_181321_0_1_11"/>
<dbReference type="AlphaFoldDB" id="S4MJP4"/>
<dbReference type="SMART" id="SM00923">
    <property type="entry name" value="MbtH"/>
    <property type="match status" value="1"/>
</dbReference>
<dbReference type="SUPFAM" id="SSF160582">
    <property type="entry name" value="MbtH-like"/>
    <property type="match status" value="1"/>
</dbReference>
<dbReference type="PANTHER" id="PTHR38444:SF1">
    <property type="entry name" value="ENTEROBACTIN BIOSYNTHESIS PROTEIN YBDZ"/>
    <property type="match status" value="1"/>
</dbReference>
<proteinExistence type="predicted"/>
<dbReference type="RefSeq" id="WP_020274993.1">
    <property type="nucleotide sequence ID" value="NZ_KE354303.1"/>
</dbReference>
<dbReference type="EMBL" id="AOPY01001539">
    <property type="protein sequence ID" value="EPJ36796.1"/>
    <property type="molecule type" value="Genomic_DNA"/>
</dbReference>
<dbReference type="Gene3D" id="3.90.820.10">
    <property type="entry name" value="Structural Genomics, Unknown Function 30-nov-00 1gh9 Mol_id"/>
    <property type="match status" value="1"/>
</dbReference>
<accession>S4MJP4</accession>
<dbReference type="PANTHER" id="PTHR38444">
    <property type="entry name" value="ENTEROBACTIN BIOSYNTHESIS PROTEIN YBDZ"/>
    <property type="match status" value="1"/>
</dbReference>
<name>S4MJP4_9ACTN</name>
<dbReference type="Pfam" id="PF03621">
    <property type="entry name" value="MbtH"/>
    <property type="match status" value="1"/>
</dbReference>
<keyword evidence="3" id="KW-1185">Reference proteome</keyword>
<dbReference type="InterPro" id="IPR038020">
    <property type="entry name" value="MbtH-like_sf"/>
</dbReference>
<dbReference type="InterPro" id="IPR005153">
    <property type="entry name" value="MbtH-like_dom"/>
</dbReference>
<comment type="caution">
    <text evidence="2">The sequence shown here is derived from an EMBL/GenBank/DDBJ whole genome shotgun (WGS) entry which is preliminary data.</text>
</comment>
<protein>
    <recommendedName>
        <fullName evidence="1">MbtH-like domain-containing protein</fullName>
    </recommendedName>
</protein>
<dbReference type="OrthoDB" id="7584480at2"/>
<dbReference type="InterPro" id="IPR037407">
    <property type="entry name" value="MLP_fam"/>
</dbReference>
<evidence type="ECO:0000313" key="3">
    <source>
        <dbReference type="Proteomes" id="UP000015001"/>
    </source>
</evidence>
<dbReference type="GO" id="GO:0019290">
    <property type="term" value="P:siderophore biosynthetic process"/>
    <property type="evidence" value="ECO:0007669"/>
    <property type="project" value="TreeGrafter"/>
</dbReference>
<dbReference type="PATRIC" id="fig|1283301.3.peg.6086"/>
<gene>
    <name evidence="2" type="ORF">STAFG_6127</name>
</gene>
<dbReference type="GO" id="GO:0005829">
    <property type="term" value="C:cytosol"/>
    <property type="evidence" value="ECO:0007669"/>
    <property type="project" value="TreeGrafter"/>
</dbReference>
<evidence type="ECO:0000259" key="1">
    <source>
        <dbReference type="SMART" id="SM00923"/>
    </source>
</evidence>
<reference evidence="2 3" key="1">
    <citation type="submission" date="2013-02" db="EMBL/GenBank/DDBJ databases">
        <title>Draft Genome Sequence of Streptomyces afghaniensis, Which Produces Compounds of the Julimycin B-Complex.</title>
        <authorList>
            <person name="Gruening B.A."/>
            <person name="Praeg A."/>
            <person name="Erxleben A."/>
            <person name="Guenther S."/>
            <person name="Fiedler H.-P."/>
            <person name="Goodfellow M."/>
            <person name="Mueller M."/>
        </authorList>
    </citation>
    <scope>NUCLEOTIDE SEQUENCE [LARGE SCALE GENOMIC DNA]</scope>
    <source>
        <strain evidence="2 3">772</strain>
    </source>
</reference>
<sequence length="68" mass="7682">MSSNTVQFRVVVNAEEQYSVWFLERPMPAGWTDTGTTGTREECLAHIAEVWTDLTPRSVRERHGSVSA</sequence>
<evidence type="ECO:0000313" key="2">
    <source>
        <dbReference type="EMBL" id="EPJ36796.1"/>
    </source>
</evidence>
<feature type="domain" description="MbtH-like" evidence="1">
    <location>
        <begin position="1"/>
        <end position="49"/>
    </location>
</feature>
<organism evidence="2 3">
    <name type="scientific">Streptomyces afghaniensis 772</name>
    <dbReference type="NCBI Taxonomy" id="1283301"/>
    <lineage>
        <taxon>Bacteria</taxon>
        <taxon>Bacillati</taxon>
        <taxon>Actinomycetota</taxon>
        <taxon>Actinomycetes</taxon>
        <taxon>Kitasatosporales</taxon>
        <taxon>Streptomycetaceae</taxon>
        <taxon>Streptomyces</taxon>
    </lineage>
</organism>